<feature type="non-terminal residue" evidence="1">
    <location>
        <position position="1"/>
    </location>
</feature>
<dbReference type="InterPro" id="IPR036849">
    <property type="entry name" value="Enolase-like_C_sf"/>
</dbReference>
<organism evidence="1 2">
    <name type="scientific">Paragonimus westermani</name>
    <dbReference type="NCBI Taxonomy" id="34504"/>
    <lineage>
        <taxon>Eukaryota</taxon>
        <taxon>Metazoa</taxon>
        <taxon>Spiralia</taxon>
        <taxon>Lophotrochozoa</taxon>
        <taxon>Platyhelminthes</taxon>
        <taxon>Trematoda</taxon>
        <taxon>Digenea</taxon>
        <taxon>Plagiorchiida</taxon>
        <taxon>Troglotremata</taxon>
        <taxon>Troglotrematidae</taxon>
        <taxon>Paragonimus</taxon>
    </lineage>
</organism>
<dbReference type="Proteomes" id="UP000699462">
    <property type="component" value="Unassembled WGS sequence"/>
</dbReference>
<protein>
    <submittedName>
        <fullName evidence="1">Uncharacterized protein</fullName>
    </submittedName>
</protein>
<dbReference type="Gene3D" id="3.20.20.120">
    <property type="entry name" value="Enolase-like C-terminal domain"/>
    <property type="match status" value="1"/>
</dbReference>
<dbReference type="OrthoDB" id="10009078at2759"/>
<proteinExistence type="predicted"/>
<dbReference type="SUPFAM" id="SSF51604">
    <property type="entry name" value="Enolase C-terminal domain-like"/>
    <property type="match status" value="1"/>
</dbReference>
<evidence type="ECO:0000313" key="2">
    <source>
        <dbReference type="Proteomes" id="UP000699462"/>
    </source>
</evidence>
<gene>
    <name evidence="1" type="ORF">P879_03798</name>
</gene>
<sequence length="220" mass="24434">DKHCWNSLSELVGNRVLLATSNWPHTTGIAIASEHNPQSTNRACPSSLPEKFIDSSGPGIKELALQTPDIKSQKRAKNVTASDNTLCLPVEQPAVAETIEPPLTYSAWVFNAETKLDCFLITEIVQALQNMRGKNIRCIYSMDNTKSTELWPVELAVGMGVNFMKIGGLFGAERVEKLTHWLHIAEGQHPLTSAACFSNDPRPVLYDWENTMLQDEMKNP</sequence>
<dbReference type="AlphaFoldDB" id="A0A8T0DY98"/>
<dbReference type="EMBL" id="JTDF01000166">
    <property type="protein sequence ID" value="KAF8572118.1"/>
    <property type="molecule type" value="Genomic_DNA"/>
</dbReference>
<accession>A0A8T0DY98</accession>
<evidence type="ECO:0000313" key="1">
    <source>
        <dbReference type="EMBL" id="KAF8572118.1"/>
    </source>
</evidence>
<name>A0A8T0DY98_9TREM</name>
<comment type="caution">
    <text evidence="1">The sequence shown here is derived from an EMBL/GenBank/DDBJ whole genome shotgun (WGS) entry which is preliminary data.</text>
</comment>
<keyword evidence="2" id="KW-1185">Reference proteome</keyword>
<reference evidence="1 2" key="1">
    <citation type="submission" date="2019-07" db="EMBL/GenBank/DDBJ databases">
        <title>Annotation for the trematode Paragonimus westermani.</title>
        <authorList>
            <person name="Choi Y.-J."/>
        </authorList>
    </citation>
    <scope>NUCLEOTIDE SEQUENCE [LARGE SCALE GENOMIC DNA]</scope>
    <source>
        <strain evidence="1">180907_Pwestermani</strain>
    </source>
</reference>